<dbReference type="GO" id="GO:0070374">
    <property type="term" value="P:positive regulation of ERK1 and ERK2 cascade"/>
    <property type="evidence" value="ECO:0007669"/>
    <property type="project" value="TreeGrafter"/>
</dbReference>
<dbReference type="OrthoDB" id="8952307at2759"/>
<dbReference type="GO" id="GO:0035692">
    <property type="term" value="C:macrophage migration inhibitory factor receptor complex"/>
    <property type="evidence" value="ECO:0007669"/>
    <property type="project" value="TreeGrafter"/>
</dbReference>
<evidence type="ECO:0000256" key="15">
    <source>
        <dbReference type="ARBA" id="ARBA00023170"/>
    </source>
</evidence>
<dbReference type="SUPFAM" id="SSF56436">
    <property type="entry name" value="C-type lectin-like"/>
    <property type="match status" value="1"/>
</dbReference>
<dbReference type="PANTHER" id="PTHR10225">
    <property type="entry name" value="HYALURONAN RECEPTOR"/>
    <property type="match status" value="1"/>
</dbReference>
<evidence type="ECO:0000256" key="7">
    <source>
        <dbReference type="ARBA" id="ARBA00022553"/>
    </source>
</evidence>
<evidence type="ECO:0000256" key="20">
    <source>
        <dbReference type="ARBA" id="ARBA00031179"/>
    </source>
</evidence>
<proteinExistence type="predicted"/>
<keyword evidence="16" id="KW-0325">Glycoprotein</keyword>
<dbReference type="SMART" id="SM00445">
    <property type="entry name" value="LINK"/>
    <property type="match status" value="1"/>
</dbReference>
<evidence type="ECO:0000256" key="10">
    <source>
        <dbReference type="ARBA" id="ARBA00022889"/>
    </source>
</evidence>
<feature type="region of interest" description="Disordered" evidence="25">
    <location>
        <begin position="365"/>
        <end position="387"/>
    </location>
</feature>
<evidence type="ECO:0000256" key="13">
    <source>
        <dbReference type="ARBA" id="ARBA00023136"/>
    </source>
</evidence>
<evidence type="ECO:0000256" key="23">
    <source>
        <dbReference type="ARBA" id="ARBA00032917"/>
    </source>
</evidence>
<dbReference type="GO" id="GO:0006954">
    <property type="term" value="P:inflammatory response"/>
    <property type="evidence" value="ECO:0007669"/>
    <property type="project" value="TreeGrafter"/>
</dbReference>
<keyword evidence="13 26" id="KW-0472">Membrane</keyword>
<dbReference type="GO" id="GO:0005540">
    <property type="term" value="F:hyaluronic acid binding"/>
    <property type="evidence" value="ECO:0007669"/>
    <property type="project" value="InterPro"/>
</dbReference>
<dbReference type="GO" id="GO:0005576">
    <property type="term" value="C:extracellular region"/>
    <property type="evidence" value="ECO:0007669"/>
    <property type="project" value="UniProtKB-SubCell"/>
</dbReference>
<keyword evidence="29" id="KW-1185">Reference proteome</keyword>
<comment type="caution">
    <text evidence="28">The sequence shown here is derived from an EMBL/GenBank/DDBJ whole genome shotgun (WGS) entry which is preliminary data.</text>
</comment>
<dbReference type="PROSITE" id="PS50963">
    <property type="entry name" value="LINK_2"/>
    <property type="match status" value="1"/>
</dbReference>
<keyword evidence="6" id="KW-0964">Secreted</keyword>
<evidence type="ECO:0000256" key="18">
    <source>
        <dbReference type="ARBA" id="ARBA00029917"/>
    </source>
</evidence>
<evidence type="ECO:0000313" key="29">
    <source>
        <dbReference type="Proteomes" id="UP000518266"/>
    </source>
</evidence>
<dbReference type="Pfam" id="PF00193">
    <property type="entry name" value="Xlink"/>
    <property type="match status" value="1"/>
</dbReference>
<dbReference type="InterPro" id="IPR001231">
    <property type="entry name" value="CD44_antigen"/>
</dbReference>
<keyword evidence="9" id="KW-0732">Signal</keyword>
<dbReference type="InterPro" id="IPR000538">
    <property type="entry name" value="Link_dom"/>
</dbReference>
<comment type="caution">
    <text evidence="24">Lacks conserved residue(s) required for the propagation of feature annotation.</text>
</comment>
<evidence type="ECO:0000256" key="17">
    <source>
        <dbReference type="ARBA" id="ARBA00023273"/>
    </source>
</evidence>
<dbReference type="InterPro" id="IPR043210">
    <property type="entry name" value="CD44_antigen-like"/>
</dbReference>
<keyword evidence="5" id="KW-1003">Cell membrane</keyword>
<evidence type="ECO:0000256" key="8">
    <source>
        <dbReference type="ARBA" id="ARBA00022692"/>
    </source>
</evidence>
<evidence type="ECO:0000256" key="1">
    <source>
        <dbReference type="ARBA" id="ARBA00004105"/>
    </source>
</evidence>
<evidence type="ECO:0000256" key="22">
    <source>
        <dbReference type="ARBA" id="ARBA00032514"/>
    </source>
</evidence>
<feature type="disulfide bond" evidence="24">
    <location>
        <begin position="123"/>
        <end position="144"/>
    </location>
</feature>
<dbReference type="PRINTS" id="PR00658">
    <property type="entry name" value="CD44"/>
</dbReference>
<evidence type="ECO:0000256" key="14">
    <source>
        <dbReference type="ARBA" id="ARBA00023157"/>
    </source>
</evidence>
<evidence type="ECO:0000256" key="6">
    <source>
        <dbReference type="ARBA" id="ARBA00022525"/>
    </source>
</evidence>
<keyword evidence="15" id="KW-0675">Receptor</keyword>
<dbReference type="GO" id="GO:0016323">
    <property type="term" value="C:basolateral plasma membrane"/>
    <property type="evidence" value="ECO:0007669"/>
    <property type="project" value="TreeGrafter"/>
</dbReference>
<dbReference type="EMBL" id="JAAKFY010000007">
    <property type="protein sequence ID" value="KAF3854619.1"/>
    <property type="molecule type" value="Genomic_DNA"/>
</dbReference>
<gene>
    <name evidence="28" type="ORF">F7725_022674</name>
</gene>
<dbReference type="AlphaFoldDB" id="A0A7J5Z0N5"/>
<keyword evidence="12 26" id="KW-1133">Transmembrane helix</keyword>
<comment type="subcellular location">
    <subcellularLocation>
        <location evidence="2">Cell membrane</location>
        <topology evidence="2">Single-pass type I membrane protein</topology>
    </subcellularLocation>
    <subcellularLocation>
        <location evidence="1">Cell projection</location>
        <location evidence="1">Microvillus</location>
    </subcellularLocation>
    <subcellularLocation>
        <location evidence="3">Secreted</location>
    </subcellularLocation>
</comment>
<feature type="compositionally biased region" description="Gly residues" evidence="25">
    <location>
        <begin position="1"/>
        <end position="14"/>
    </location>
</feature>
<name>A0A7J5Z0N5_DISMA</name>
<evidence type="ECO:0000256" key="19">
    <source>
        <dbReference type="ARBA" id="ARBA00029928"/>
    </source>
</evidence>
<evidence type="ECO:0000313" key="28">
    <source>
        <dbReference type="EMBL" id="KAF3854619.1"/>
    </source>
</evidence>
<dbReference type="PANTHER" id="PTHR10225:SF6">
    <property type="entry name" value="CD44 ANTIGEN"/>
    <property type="match status" value="1"/>
</dbReference>
<keyword evidence="14 24" id="KW-1015">Disulfide bond</keyword>
<evidence type="ECO:0000259" key="27">
    <source>
        <dbReference type="PROSITE" id="PS50963"/>
    </source>
</evidence>
<protein>
    <recommendedName>
        <fullName evidence="4">CD44 antigen</fullName>
    </recommendedName>
    <alternativeName>
        <fullName evidence="22">GP90 lymphocyte homing/adhesion receptor</fullName>
    </alternativeName>
    <alternativeName>
        <fullName evidence="21">HUTCH-I</fullName>
    </alternativeName>
    <alternativeName>
        <fullName evidence="23">Hermes antigen</fullName>
    </alternativeName>
    <alternativeName>
        <fullName evidence="20">Hyaluronate receptor</fullName>
    </alternativeName>
    <alternativeName>
        <fullName evidence="18">Phagocytic glycoprotein 1</fullName>
    </alternativeName>
    <alternativeName>
        <fullName evidence="19">Phagocytic glycoprotein I</fullName>
    </alternativeName>
</protein>
<dbReference type="GO" id="GO:0004896">
    <property type="term" value="F:cytokine receptor activity"/>
    <property type="evidence" value="ECO:0007669"/>
    <property type="project" value="TreeGrafter"/>
</dbReference>
<evidence type="ECO:0000256" key="5">
    <source>
        <dbReference type="ARBA" id="ARBA00022475"/>
    </source>
</evidence>
<accession>A0A7J5Z0N5</accession>
<sequence length="422" mass="45702">MKRGRGGVGWGGGLEWETREDRTTGEQLHTFTSSYSPSHRQTLFPRMWTLLLGVTFGLLASSRSNQPQVNSRSCSFAQVFLAEGESRHTLTFDLAQKVCEQLQSILASQEQVQQAFDNSMQTCRNGWTSNISIAILRQESHENCANKTTGLIINTHVNTNDSYDAYCYDETVGPEKDCTKQFVIKATPEPQESTIEGLEETTPKPENASGSEGGDPTAAPGEDALTEGSETTLSDSTTSLEETETATEGPTVEEIYLGSGMMPSEEGKNTPTAPVGEPKYTQAPTEEGHDGEDAKTESPPEQPNLNGKGRVLVPTGSEQDEEQGGDWLVILVVLVVVAAILLVCAAVVKRKSWCGQQQTLMITSKDGGEGNGAAASASSSHAQEREQEMVTLMNKEKITENGNTEEFTVIKLEESPDKEQLA</sequence>
<evidence type="ECO:0000256" key="3">
    <source>
        <dbReference type="ARBA" id="ARBA00004613"/>
    </source>
</evidence>
<dbReference type="InterPro" id="IPR016187">
    <property type="entry name" value="CTDL_fold"/>
</dbReference>
<dbReference type="InterPro" id="IPR016186">
    <property type="entry name" value="C-type_lectin-like/link_sf"/>
</dbReference>
<dbReference type="GO" id="GO:0005902">
    <property type="term" value="C:microvillus"/>
    <property type="evidence" value="ECO:0007669"/>
    <property type="project" value="UniProtKB-SubCell"/>
</dbReference>
<keyword evidence="8 26" id="KW-0812">Transmembrane</keyword>
<evidence type="ECO:0000256" key="4">
    <source>
        <dbReference type="ARBA" id="ARBA00020474"/>
    </source>
</evidence>
<evidence type="ECO:0000256" key="25">
    <source>
        <dbReference type="SAM" id="MobiDB-lite"/>
    </source>
</evidence>
<dbReference type="Gene3D" id="3.10.100.10">
    <property type="entry name" value="Mannose-Binding Protein A, subunit A"/>
    <property type="match status" value="1"/>
</dbReference>
<evidence type="ECO:0000256" key="9">
    <source>
        <dbReference type="ARBA" id="ARBA00022729"/>
    </source>
</evidence>
<evidence type="ECO:0000256" key="21">
    <source>
        <dbReference type="ARBA" id="ARBA00031823"/>
    </source>
</evidence>
<evidence type="ECO:0000256" key="12">
    <source>
        <dbReference type="ARBA" id="ARBA00022989"/>
    </source>
</evidence>
<feature type="compositionally biased region" description="Low complexity" evidence="25">
    <location>
        <begin position="226"/>
        <end position="240"/>
    </location>
</feature>
<keyword evidence="7" id="KW-0597">Phosphoprotein</keyword>
<dbReference type="Proteomes" id="UP000518266">
    <property type="component" value="Unassembled WGS sequence"/>
</dbReference>
<feature type="compositionally biased region" description="Basic and acidic residues" evidence="25">
    <location>
        <begin position="286"/>
        <end position="298"/>
    </location>
</feature>
<organism evidence="28 29">
    <name type="scientific">Dissostichus mawsoni</name>
    <name type="common">Antarctic cod</name>
    <dbReference type="NCBI Taxonomy" id="36200"/>
    <lineage>
        <taxon>Eukaryota</taxon>
        <taxon>Metazoa</taxon>
        <taxon>Chordata</taxon>
        <taxon>Craniata</taxon>
        <taxon>Vertebrata</taxon>
        <taxon>Euteleostomi</taxon>
        <taxon>Actinopterygii</taxon>
        <taxon>Neopterygii</taxon>
        <taxon>Teleostei</taxon>
        <taxon>Neoteleostei</taxon>
        <taxon>Acanthomorphata</taxon>
        <taxon>Eupercaria</taxon>
        <taxon>Perciformes</taxon>
        <taxon>Notothenioidei</taxon>
        <taxon>Nototheniidae</taxon>
        <taxon>Dissostichus</taxon>
    </lineage>
</organism>
<evidence type="ECO:0000256" key="11">
    <source>
        <dbReference type="ARBA" id="ARBA00022974"/>
    </source>
</evidence>
<keyword evidence="17" id="KW-0966">Cell projection</keyword>
<keyword evidence="10" id="KW-0130">Cell adhesion</keyword>
<evidence type="ECO:0000256" key="24">
    <source>
        <dbReference type="PROSITE-ProRule" id="PRU00323"/>
    </source>
</evidence>
<evidence type="ECO:0000256" key="2">
    <source>
        <dbReference type="ARBA" id="ARBA00004251"/>
    </source>
</evidence>
<dbReference type="GO" id="GO:0007155">
    <property type="term" value="P:cell adhesion"/>
    <property type="evidence" value="ECO:0007669"/>
    <property type="project" value="UniProtKB-KW"/>
</dbReference>
<feature type="domain" description="Link" evidence="27">
    <location>
        <begin position="78"/>
        <end position="169"/>
    </location>
</feature>
<feature type="region of interest" description="Disordered" evidence="25">
    <location>
        <begin position="186"/>
        <end position="322"/>
    </location>
</feature>
<keyword evidence="11" id="KW-0654">Proteoglycan</keyword>
<feature type="transmembrane region" description="Helical" evidence="26">
    <location>
        <begin position="327"/>
        <end position="348"/>
    </location>
</feature>
<evidence type="ECO:0000256" key="26">
    <source>
        <dbReference type="SAM" id="Phobius"/>
    </source>
</evidence>
<evidence type="ECO:0000256" key="16">
    <source>
        <dbReference type="ARBA" id="ARBA00023180"/>
    </source>
</evidence>
<feature type="region of interest" description="Disordered" evidence="25">
    <location>
        <begin position="1"/>
        <end position="23"/>
    </location>
</feature>
<reference evidence="28 29" key="1">
    <citation type="submission" date="2020-03" db="EMBL/GenBank/DDBJ databases">
        <title>Dissostichus mawsoni Genome sequencing and assembly.</title>
        <authorList>
            <person name="Park H."/>
        </authorList>
    </citation>
    <scope>NUCLEOTIDE SEQUENCE [LARGE SCALE GENOMIC DNA]</scope>
    <source>
        <strain evidence="28">DM0001</strain>
        <tissue evidence="28">Muscle</tissue>
    </source>
</reference>